<dbReference type="SUPFAM" id="SSF53335">
    <property type="entry name" value="S-adenosyl-L-methionine-dependent methyltransferases"/>
    <property type="match status" value="1"/>
</dbReference>
<dbReference type="Pfam" id="PF08241">
    <property type="entry name" value="Methyltransf_11"/>
    <property type="match status" value="1"/>
</dbReference>
<dbReference type="EMBL" id="CP015839">
    <property type="protein sequence ID" value="ANG62425.1"/>
    <property type="molecule type" value="Genomic_DNA"/>
</dbReference>
<dbReference type="Gene3D" id="3.40.50.150">
    <property type="entry name" value="Vaccinia Virus protein VP39"/>
    <property type="match status" value="1"/>
</dbReference>
<accession>A0A1A9EX25</accession>
<protein>
    <submittedName>
        <fullName evidence="2">Methyltransferase</fullName>
    </submittedName>
</protein>
<dbReference type="InterPro" id="IPR050508">
    <property type="entry name" value="Methyltransf_Superfamily"/>
</dbReference>
<dbReference type="PANTHER" id="PTHR42912:SF93">
    <property type="entry name" value="N6-ADENOSINE-METHYLTRANSFERASE TMT1A"/>
    <property type="match status" value="1"/>
</dbReference>
<dbReference type="GO" id="GO:0032259">
    <property type="term" value="P:methylation"/>
    <property type="evidence" value="ECO:0007669"/>
    <property type="project" value="UniProtKB-KW"/>
</dbReference>
<evidence type="ECO:0000259" key="1">
    <source>
        <dbReference type="Pfam" id="PF08241"/>
    </source>
</evidence>
<dbReference type="AlphaFoldDB" id="A0A1A9EX25"/>
<gene>
    <name evidence="2" type="ORF">A8C75_07935</name>
</gene>
<keyword evidence="2" id="KW-0808">Transferase</keyword>
<dbReference type="STRING" id="1821621.A8C75_07935"/>
<keyword evidence="3" id="KW-1185">Reference proteome</keyword>
<dbReference type="CDD" id="cd02440">
    <property type="entry name" value="AdoMet_MTases"/>
    <property type="match status" value="1"/>
</dbReference>
<name>A0A1A9EX25_9GAMM</name>
<dbReference type="PANTHER" id="PTHR42912">
    <property type="entry name" value="METHYLTRANSFERASE"/>
    <property type="match status" value="1"/>
</dbReference>
<dbReference type="Proteomes" id="UP000078070">
    <property type="component" value="Chromosome"/>
</dbReference>
<evidence type="ECO:0000313" key="3">
    <source>
        <dbReference type="Proteomes" id="UP000078070"/>
    </source>
</evidence>
<dbReference type="InterPro" id="IPR013216">
    <property type="entry name" value="Methyltransf_11"/>
</dbReference>
<sequence>MRFRQQPPLHKLIPALRVWFQTELGQELLAAERAQIERLLPTLFGYHLLQLGIDSQICLYDSSPVSHKFIVAPALELGLGQNSVIAANEELPLERNSLDVVVLHHALDFAQSPHQVLREAARVLRPGGHLLVLGFNPLSLWGLYSRLCRKRTEVPWCGHFISHWRLSDWLSLVELVEVKLITDFFLPPMAAGKWRQRFSALERYAKPGRSYHGAFSLMVARKDVVGMTPIQPEWRRRKLISLPIPEPSARGKHCRENREFR</sequence>
<organism evidence="2 3">
    <name type="scientific">Marinobacterium aestuarii</name>
    <dbReference type="NCBI Taxonomy" id="1821621"/>
    <lineage>
        <taxon>Bacteria</taxon>
        <taxon>Pseudomonadati</taxon>
        <taxon>Pseudomonadota</taxon>
        <taxon>Gammaproteobacteria</taxon>
        <taxon>Oceanospirillales</taxon>
        <taxon>Oceanospirillaceae</taxon>
        <taxon>Marinobacterium</taxon>
    </lineage>
</organism>
<feature type="domain" description="Methyltransferase type 11" evidence="1">
    <location>
        <begin position="61"/>
        <end position="132"/>
    </location>
</feature>
<reference evidence="2 3" key="2">
    <citation type="journal article" date="2018" name="Int. J. Syst. Evol. Microbiol.">
        <title>Marinobacterium aestuarii sp. nov., a benzene-degrading marine bacterium isolated from estuary sediment.</title>
        <authorList>
            <person name="Bae S.S."/>
            <person name="Jung J."/>
            <person name="Chung D."/>
            <person name="Baek K."/>
        </authorList>
    </citation>
    <scope>NUCLEOTIDE SEQUENCE [LARGE SCALE GENOMIC DNA]</scope>
    <source>
        <strain evidence="2 3">ST58-10</strain>
    </source>
</reference>
<dbReference type="InterPro" id="IPR029063">
    <property type="entry name" value="SAM-dependent_MTases_sf"/>
</dbReference>
<proteinExistence type="predicted"/>
<dbReference type="GO" id="GO:0008757">
    <property type="term" value="F:S-adenosylmethionine-dependent methyltransferase activity"/>
    <property type="evidence" value="ECO:0007669"/>
    <property type="project" value="InterPro"/>
</dbReference>
<dbReference type="KEGG" id="mars:A8C75_07935"/>
<keyword evidence="2" id="KW-0489">Methyltransferase</keyword>
<reference evidence="3" key="1">
    <citation type="submission" date="2016-05" db="EMBL/GenBank/DDBJ databases">
        <authorList>
            <person name="Baek K."/>
            <person name="Yang S.-J."/>
        </authorList>
    </citation>
    <scope>NUCLEOTIDE SEQUENCE [LARGE SCALE GENOMIC DNA]</scope>
    <source>
        <strain evidence="3">ST58-10</strain>
    </source>
</reference>
<evidence type="ECO:0000313" key="2">
    <source>
        <dbReference type="EMBL" id="ANG62425.1"/>
    </source>
</evidence>